<evidence type="ECO:0000256" key="2">
    <source>
        <dbReference type="ARBA" id="ARBA00023134"/>
    </source>
</evidence>
<keyword evidence="2" id="KW-0342">GTP-binding</keyword>
<dbReference type="GO" id="GO:0016559">
    <property type="term" value="P:peroxisome fission"/>
    <property type="evidence" value="ECO:0007669"/>
    <property type="project" value="TreeGrafter"/>
</dbReference>
<keyword evidence="5" id="KW-0378">Hydrolase</keyword>
<evidence type="ECO:0000313" key="6">
    <source>
        <dbReference type="Proteomes" id="UP000623467"/>
    </source>
</evidence>
<proteinExistence type="predicted"/>
<keyword evidence="1" id="KW-0547">Nucleotide-binding</keyword>
<evidence type="ECO:0000256" key="1">
    <source>
        <dbReference type="ARBA" id="ARBA00022741"/>
    </source>
</evidence>
<comment type="caution">
    <text evidence="5">The sequence shown here is derived from an EMBL/GenBank/DDBJ whole genome shotgun (WGS) entry which is preliminary data.</text>
</comment>
<sequence length="954" mass="102871">MASSYLSDSQYANQRKELLMLMNRLRSVGGSWRAGPTSNRSYRKPERRYEAIVTMIPFCSRVCNPIQINVPRDSGICTRCPLECRLVSAPEWACRISIRRDFDSTGRRLAEVSETPFGDLIRNRTEIGMMLRRAQLAVLDSGAQTTRIMRMNIEELHTYEKLQNRRPPEFSRNVVCVDLEGPDLTDVQVIDLPGITQNASPAAIRLVEDMVVDNIRGNCLILVAIPMTDDIENQKAMTLAREQDPKGLRTIGKFSFMFESRVVYLTKPLLKGVLTKPDLLSARQTTSLALWHDVIMGYKHPLRHGYFCTRHPDDEERASGITTAEAREIETEFFASSDPWSTCPEQDRLGTANLISTLSNCLVQMIAETLPKIIRTADTHLEACRTSLGALPEPPTDDPVNYLLTLITEFSTEIKQCVQGSSGHNDLIQKNSVAFRDFKVAIKQTAPGFVAGLPVEGNSNVPNILTDEEGQTSSGISPRPIYLTAVKGDAAETWSRCTEICFEHVRDSLNEVLSRTMEHFFSRFSNLKCALWTYLRKLVRAHSQDCAKYLEAVVRMETATPMTQNDDFLQATLEEWIVKYKDQRAGRIPTVLPKPVQAATLGSASGLFGQPPTGATPAAPKPFGAGTANPAPSAFSSQPPAGANPAASKPFGTGTPNPAPSGLFGQPPAGATPAAPKPIGANTVNPAPSAFSSQPPAGANPAASKPFGTGTPNPVPSGLFGQLPAGTTPAAPKPIGANTVNPAPSAFSSQPPAGANPAASKPFGAAAYSSQPPAAATSAAPKPFGAGTANSAPSAFSSPSPANLAPSGHSGQSPANPAPSTRKVKSERSARPPSTANPAPPAFSSQPPTGADPPAAKLFEGLVFGQPPPTKSSTAPNSSGGLFWTIARSYKLYGTESIRYARTDDLSPWISPHNDRIPRNHKLHGQFIRGDFLDNHLQPQTLRRRIHPVHFYEI</sequence>
<feature type="compositionally biased region" description="Low complexity" evidence="3">
    <location>
        <begin position="665"/>
        <end position="699"/>
    </location>
</feature>
<organism evidence="5 6">
    <name type="scientific">Mycena sanguinolenta</name>
    <dbReference type="NCBI Taxonomy" id="230812"/>
    <lineage>
        <taxon>Eukaryota</taxon>
        <taxon>Fungi</taxon>
        <taxon>Dikarya</taxon>
        <taxon>Basidiomycota</taxon>
        <taxon>Agaricomycotina</taxon>
        <taxon>Agaricomycetes</taxon>
        <taxon>Agaricomycetidae</taxon>
        <taxon>Agaricales</taxon>
        <taxon>Marasmiineae</taxon>
        <taxon>Mycenaceae</taxon>
        <taxon>Mycena</taxon>
    </lineage>
</organism>
<dbReference type="PANTHER" id="PTHR11566:SF21">
    <property type="entry name" value="DYNAMIN RELATED PROTEIN 1, ISOFORM A"/>
    <property type="match status" value="1"/>
</dbReference>
<dbReference type="GO" id="GO:0005874">
    <property type="term" value="C:microtubule"/>
    <property type="evidence" value="ECO:0007669"/>
    <property type="project" value="TreeGrafter"/>
</dbReference>
<keyword evidence="6" id="KW-1185">Reference proteome</keyword>
<dbReference type="InterPro" id="IPR045063">
    <property type="entry name" value="Dynamin_N"/>
</dbReference>
<dbReference type="Gene3D" id="3.40.50.300">
    <property type="entry name" value="P-loop containing nucleotide triphosphate hydrolases"/>
    <property type="match status" value="1"/>
</dbReference>
<dbReference type="Proteomes" id="UP000623467">
    <property type="component" value="Unassembled WGS sequence"/>
</dbReference>
<dbReference type="InterPro" id="IPR001401">
    <property type="entry name" value="Dynamin_GTPase"/>
</dbReference>
<dbReference type="InterPro" id="IPR022812">
    <property type="entry name" value="Dynamin"/>
</dbReference>
<dbReference type="GO" id="GO:0000266">
    <property type="term" value="P:mitochondrial fission"/>
    <property type="evidence" value="ECO:0007669"/>
    <property type="project" value="TreeGrafter"/>
</dbReference>
<accession>A0A8H6XYR3</accession>
<feature type="compositionally biased region" description="Polar residues" evidence="3">
    <location>
        <begin position="809"/>
        <end position="819"/>
    </location>
</feature>
<dbReference type="PRINTS" id="PR00195">
    <property type="entry name" value="DYNAMIN"/>
</dbReference>
<feature type="compositionally biased region" description="Low complexity" evidence="3">
    <location>
        <begin position="742"/>
        <end position="755"/>
    </location>
</feature>
<feature type="compositionally biased region" description="Low complexity" evidence="3">
    <location>
        <begin position="765"/>
        <end position="807"/>
    </location>
</feature>
<evidence type="ECO:0000256" key="3">
    <source>
        <dbReference type="SAM" id="MobiDB-lite"/>
    </source>
</evidence>
<dbReference type="SMART" id="SM00053">
    <property type="entry name" value="DYNc"/>
    <property type="match status" value="1"/>
</dbReference>
<reference evidence="5" key="1">
    <citation type="submission" date="2020-05" db="EMBL/GenBank/DDBJ databases">
        <title>Mycena genomes resolve the evolution of fungal bioluminescence.</title>
        <authorList>
            <person name="Tsai I.J."/>
        </authorList>
    </citation>
    <scope>NUCLEOTIDE SEQUENCE</scope>
    <source>
        <strain evidence="5">160909Yilan</strain>
    </source>
</reference>
<feature type="compositionally biased region" description="Polar residues" evidence="3">
    <location>
        <begin position="832"/>
        <end position="848"/>
    </location>
</feature>
<dbReference type="SUPFAM" id="SSF52540">
    <property type="entry name" value="P-loop containing nucleoside triphosphate hydrolases"/>
    <property type="match status" value="1"/>
</dbReference>
<dbReference type="Pfam" id="PF00350">
    <property type="entry name" value="Dynamin_N"/>
    <property type="match status" value="1"/>
</dbReference>
<dbReference type="Pfam" id="PF01031">
    <property type="entry name" value="Dynamin_M"/>
    <property type="match status" value="1"/>
</dbReference>
<dbReference type="OrthoDB" id="5061070at2759"/>
<evidence type="ECO:0000313" key="5">
    <source>
        <dbReference type="EMBL" id="KAF7350793.1"/>
    </source>
</evidence>
<dbReference type="EMBL" id="JACAZH010000014">
    <property type="protein sequence ID" value="KAF7350793.1"/>
    <property type="molecule type" value="Genomic_DNA"/>
</dbReference>
<evidence type="ECO:0000259" key="4">
    <source>
        <dbReference type="SMART" id="SM00053"/>
    </source>
</evidence>
<protein>
    <submittedName>
        <fullName evidence="5">P-loop containing nucleoside triphosphate hydrolase protein</fullName>
    </submittedName>
</protein>
<dbReference type="GO" id="GO:0048312">
    <property type="term" value="P:intracellular distribution of mitochondria"/>
    <property type="evidence" value="ECO:0007669"/>
    <property type="project" value="TreeGrafter"/>
</dbReference>
<feature type="domain" description="Dynamin GTPase" evidence="4">
    <location>
        <begin position="49"/>
        <end position="317"/>
    </location>
</feature>
<dbReference type="InterPro" id="IPR027417">
    <property type="entry name" value="P-loop_NTPase"/>
</dbReference>
<gene>
    <name evidence="5" type="ORF">MSAN_01640900</name>
</gene>
<dbReference type="InterPro" id="IPR000375">
    <property type="entry name" value="Dynamin_stalk"/>
</dbReference>
<dbReference type="Gene3D" id="1.20.120.1240">
    <property type="entry name" value="Dynamin, middle domain"/>
    <property type="match status" value="1"/>
</dbReference>
<dbReference type="PANTHER" id="PTHR11566">
    <property type="entry name" value="DYNAMIN"/>
    <property type="match status" value="1"/>
</dbReference>
<dbReference type="GO" id="GO:0003924">
    <property type="term" value="F:GTPase activity"/>
    <property type="evidence" value="ECO:0007669"/>
    <property type="project" value="InterPro"/>
</dbReference>
<feature type="region of interest" description="Disordered" evidence="3">
    <location>
        <begin position="603"/>
        <end position="856"/>
    </location>
</feature>
<dbReference type="GO" id="GO:0005739">
    <property type="term" value="C:mitochondrion"/>
    <property type="evidence" value="ECO:0007669"/>
    <property type="project" value="TreeGrafter"/>
</dbReference>
<feature type="compositionally biased region" description="Low complexity" evidence="3">
    <location>
        <begin position="611"/>
        <end position="643"/>
    </location>
</feature>
<dbReference type="AlphaFoldDB" id="A0A8H6XYR3"/>
<dbReference type="GO" id="GO:0005525">
    <property type="term" value="F:GTP binding"/>
    <property type="evidence" value="ECO:0007669"/>
    <property type="project" value="InterPro"/>
</dbReference>
<dbReference type="GO" id="GO:0008017">
    <property type="term" value="F:microtubule binding"/>
    <property type="evidence" value="ECO:0007669"/>
    <property type="project" value="TreeGrafter"/>
</dbReference>
<dbReference type="GO" id="GO:0006897">
    <property type="term" value="P:endocytosis"/>
    <property type="evidence" value="ECO:0007669"/>
    <property type="project" value="TreeGrafter"/>
</dbReference>
<dbReference type="CDD" id="cd08771">
    <property type="entry name" value="DLP_1"/>
    <property type="match status" value="1"/>
</dbReference>
<dbReference type="GO" id="GO:0016020">
    <property type="term" value="C:membrane"/>
    <property type="evidence" value="ECO:0007669"/>
    <property type="project" value="TreeGrafter"/>
</dbReference>
<name>A0A8H6XYR3_9AGAR</name>